<sequence length="108" mass="12835">MNDDKFKRVKYLRALEKFAKLVIRNLKREDYDEQRFTTLVTKNLEILQKVEPVFLDQPYAKALCEFSNLTINSTDRSVLLKSANNLEKLKNAKNYKKEKHKKGGYDEY</sequence>
<dbReference type="PATRIC" id="fig|1244531.5.peg.884"/>
<protein>
    <submittedName>
        <fullName evidence="1">Uncharacterized protein</fullName>
    </submittedName>
</protein>
<dbReference type="RefSeq" id="WP_038454152.1">
    <property type="nucleotide sequence ID" value="NZ_CP009043.1"/>
</dbReference>
<name>A0A076FFX3_9BACT</name>
<gene>
    <name evidence="1" type="ORF">CIG1485E_0886</name>
</gene>
<dbReference type="EMBL" id="CP009043">
    <property type="protein sequence ID" value="AII14724.1"/>
    <property type="molecule type" value="Genomic_DNA"/>
</dbReference>
<organism evidence="1 2">
    <name type="scientific">Campylobacter iguaniorum</name>
    <dbReference type="NCBI Taxonomy" id="1244531"/>
    <lineage>
        <taxon>Bacteria</taxon>
        <taxon>Pseudomonadati</taxon>
        <taxon>Campylobacterota</taxon>
        <taxon>Epsilonproteobacteria</taxon>
        <taxon>Campylobacterales</taxon>
        <taxon>Campylobacteraceae</taxon>
        <taxon>Campylobacter</taxon>
    </lineage>
</organism>
<keyword evidence="2" id="KW-1185">Reference proteome</keyword>
<dbReference type="HOGENOM" id="CLU_164106_0_0_7"/>
<accession>A0A076FFX3</accession>
<dbReference type="Proteomes" id="UP000028486">
    <property type="component" value="Chromosome"/>
</dbReference>
<evidence type="ECO:0000313" key="1">
    <source>
        <dbReference type="EMBL" id="AII14724.1"/>
    </source>
</evidence>
<proteinExistence type="predicted"/>
<reference evidence="2" key="1">
    <citation type="journal article" date="2014" name="Genome Announc.">
        <title>Complete Genome Sequence of Campylobacter iguaniorum Strain 1485ET, Isolated from a Bearded Dragon (Pogona vitticeps).</title>
        <authorList>
            <person name="Gilbert M.J."/>
            <person name="Miller W.G."/>
            <person name="Yee E."/>
            <person name="Kik M."/>
            <person name="Wagenaar J.A."/>
            <person name="Duim B."/>
        </authorList>
    </citation>
    <scope>NUCLEOTIDE SEQUENCE [LARGE SCALE GENOMIC DNA]</scope>
    <source>
        <strain evidence="2">1485E</strain>
    </source>
</reference>
<dbReference type="KEGG" id="caj:CIG1485E_0886"/>
<evidence type="ECO:0000313" key="2">
    <source>
        <dbReference type="Proteomes" id="UP000028486"/>
    </source>
</evidence>
<dbReference type="STRING" id="1244531.CIG2463D_0885"/>
<dbReference type="AlphaFoldDB" id="A0A076FFX3"/>
<dbReference type="OrthoDB" id="5362160at2"/>
<dbReference type="eggNOG" id="ENOG5031AQE">
    <property type="taxonomic scope" value="Bacteria"/>
</dbReference>